<dbReference type="CDD" id="cd00838">
    <property type="entry name" value="MPP_superfamily"/>
    <property type="match status" value="1"/>
</dbReference>
<sequence>MKVAVLADAHGNSTALEAVLLDAQAQGAEKYITVGDMVMKGPSPERCLSLLEAVEPIIWVIGNHESCYKIEDEPYMVHPKFDMSVIYALYDKQYLSLAQTHWLANLPLMQTVTLLNTTFDIFHALPDDPSSGEVFPTGDQDAFDRMLTNSESDVAIYGHVHRQTLRMTRDDRTIINPGTIGLATAHNYRPDNRAQYVMLEITSAGIAAINYRRVEYDVEAELAIAKKRELPYFDLYARTLRDAQYSFTNDVIEAENIRCGYDKFVYNMFHK</sequence>
<dbReference type="PIRSF" id="PIRSF000883">
    <property type="entry name" value="Pesterase_MJ0912"/>
    <property type="match status" value="1"/>
</dbReference>
<protein>
    <submittedName>
        <fullName evidence="3">Metallophosphoesterase family protein</fullName>
    </submittedName>
</protein>
<keyword evidence="4" id="KW-1185">Reference proteome</keyword>
<evidence type="ECO:0000313" key="3">
    <source>
        <dbReference type="EMBL" id="TLG70273.1"/>
    </source>
</evidence>
<gene>
    <name evidence="3" type="ORF">FEZ08_11955</name>
</gene>
<comment type="similarity">
    <text evidence="1">Belongs to the metallophosphoesterase superfamily. YfcE family.</text>
</comment>
<dbReference type="SUPFAM" id="SSF56300">
    <property type="entry name" value="Metallo-dependent phosphatases"/>
    <property type="match status" value="1"/>
</dbReference>
<dbReference type="InterPro" id="IPR024654">
    <property type="entry name" value="Calcineurin-like_PHP_lpxH"/>
</dbReference>
<accession>A0A5R8Q6Q7</accession>
<proteinExistence type="inferred from homology"/>
<dbReference type="Pfam" id="PF12850">
    <property type="entry name" value="Metallophos_2"/>
    <property type="match status" value="1"/>
</dbReference>
<dbReference type="Proteomes" id="UP000306912">
    <property type="component" value="Unassembled WGS sequence"/>
</dbReference>
<dbReference type="PANTHER" id="PTHR42850:SF2">
    <property type="entry name" value="BLL5683 PROTEIN"/>
    <property type="match status" value="1"/>
</dbReference>
<reference evidence="3 4" key="1">
    <citation type="submission" date="2019-05" db="EMBL/GenBank/DDBJ databases">
        <title>Culicoidintestinum kansasii gen. nov., sp. nov. from the gastrointestinal tract of the biting midge, Culicoides sonorensis.</title>
        <authorList>
            <person name="Neupane S."/>
            <person name="Ghosh A."/>
            <person name="Gunther S."/>
            <person name="Martin K."/>
            <person name="Zurek L."/>
        </authorList>
    </citation>
    <scope>NUCLEOTIDE SEQUENCE [LARGE SCALE GENOMIC DNA]</scope>
    <source>
        <strain evidence="3 4">CS-1</strain>
    </source>
</reference>
<dbReference type="InParanoid" id="A0A5R8Q6Q7"/>
<dbReference type="EMBL" id="VBWP01000020">
    <property type="protein sequence ID" value="TLG70273.1"/>
    <property type="molecule type" value="Genomic_DNA"/>
</dbReference>
<feature type="domain" description="Calcineurin-like phosphoesterase" evidence="2">
    <location>
        <begin position="1"/>
        <end position="202"/>
    </location>
</feature>
<evidence type="ECO:0000259" key="2">
    <source>
        <dbReference type="Pfam" id="PF12850"/>
    </source>
</evidence>
<dbReference type="GO" id="GO:0016791">
    <property type="term" value="F:phosphatase activity"/>
    <property type="evidence" value="ECO:0007669"/>
    <property type="project" value="TreeGrafter"/>
</dbReference>
<dbReference type="InterPro" id="IPR029052">
    <property type="entry name" value="Metallo-depent_PP-like"/>
</dbReference>
<dbReference type="OrthoDB" id="9813918at2"/>
<comment type="caution">
    <text evidence="3">The sequence shown here is derived from an EMBL/GenBank/DDBJ whole genome shotgun (WGS) entry which is preliminary data.</text>
</comment>
<dbReference type="InterPro" id="IPR050126">
    <property type="entry name" value="Ap4A_hydrolase"/>
</dbReference>
<dbReference type="InterPro" id="IPR011152">
    <property type="entry name" value="Pesterase_MJ0912"/>
</dbReference>
<dbReference type="AlphaFoldDB" id="A0A5R8Q6Q7"/>
<dbReference type="RefSeq" id="WP_138192719.1">
    <property type="nucleotide sequence ID" value="NZ_VBWP01000020.1"/>
</dbReference>
<dbReference type="Gene3D" id="3.60.21.10">
    <property type="match status" value="1"/>
</dbReference>
<dbReference type="GO" id="GO:0005737">
    <property type="term" value="C:cytoplasm"/>
    <property type="evidence" value="ECO:0007669"/>
    <property type="project" value="TreeGrafter"/>
</dbReference>
<name>A0A5R8Q6Q7_9FIRM</name>
<organism evidence="3 4">
    <name type="scientific">Culicoidibacter larvae</name>
    <dbReference type="NCBI Taxonomy" id="2579976"/>
    <lineage>
        <taxon>Bacteria</taxon>
        <taxon>Bacillati</taxon>
        <taxon>Bacillota</taxon>
        <taxon>Culicoidibacteria</taxon>
        <taxon>Culicoidibacterales</taxon>
        <taxon>Culicoidibacteraceae</taxon>
        <taxon>Culicoidibacter</taxon>
    </lineage>
</organism>
<dbReference type="PANTHER" id="PTHR42850">
    <property type="entry name" value="METALLOPHOSPHOESTERASE"/>
    <property type="match status" value="1"/>
</dbReference>
<evidence type="ECO:0000256" key="1">
    <source>
        <dbReference type="ARBA" id="ARBA00008950"/>
    </source>
</evidence>
<evidence type="ECO:0000313" key="4">
    <source>
        <dbReference type="Proteomes" id="UP000306912"/>
    </source>
</evidence>